<evidence type="ECO:0000313" key="2">
    <source>
        <dbReference type="EMBL" id="ORO71095.1"/>
    </source>
</evidence>
<evidence type="ECO:0000313" key="3">
    <source>
        <dbReference type="Proteomes" id="UP000193160"/>
    </source>
</evidence>
<dbReference type="Proteomes" id="UP000193160">
    <property type="component" value="Unassembled WGS sequence"/>
</dbReference>
<accession>A0A1X1GNZ8</accession>
<comment type="caution">
    <text evidence="2">The sequence shown here is derived from an EMBL/GenBank/DDBJ whole genome shotgun (WGS) entry which is preliminary data.</text>
</comment>
<gene>
    <name evidence="2" type="ORF">B7712_07785</name>
</gene>
<dbReference type="EMBL" id="NCUT01000029">
    <property type="protein sequence ID" value="ORO71095.1"/>
    <property type="molecule type" value="Genomic_DNA"/>
</dbReference>
<dbReference type="Pfam" id="PF23343">
    <property type="entry name" value="REP_ORF2-G2P"/>
    <property type="match status" value="1"/>
</dbReference>
<keyword evidence="3" id="KW-1185">Reference proteome</keyword>
<protein>
    <submittedName>
        <fullName evidence="2">Replicative protein</fullName>
    </submittedName>
</protein>
<reference evidence="2 3" key="1">
    <citation type="journal article" date="2016" name="Eur. J. Clin. Microbiol. Infect. Dis.">
        <title>Whole genome sequencing as a tool for phylogenetic analysis of clinical strains of Mitis group streptococci.</title>
        <authorList>
            <person name="Rasmussen L.H."/>
            <person name="Dargis R."/>
            <person name="Hojholt K."/>
            <person name="Christensen J.J."/>
            <person name="Skovgaard O."/>
            <person name="Justesen U.S."/>
            <person name="Rosenvinge F.S."/>
            <person name="Moser C."/>
            <person name="Lukjancenko O."/>
            <person name="Rasmussen S."/>
            <person name="Nielsen X.C."/>
        </authorList>
    </citation>
    <scope>NUCLEOTIDE SEQUENCE [LARGE SCALE GENOMIC DNA]</scope>
    <source>
        <strain evidence="2 3">B_007274_11</strain>
    </source>
</reference>
<dbReference type="AlphaFoldDB" id="A0A1X1GNZ8"/>
<proteinExistence type="predicted"/>
<dbReference type="InterPro" id="IPR056906">
    <property type="entry name" value="ORF2/G2P_dom"/>
</dbReference>
<sequence length="281" mass="32563">MKVNNSKVHAGAIVKSYRYGNTLELTTSNGIHKQTIKVLPNRKYVVLETGEIFDMNTSGVTRSDNIKSTRITMRKLRRLIAHNFRGDKNELWITLTYAKYTNEITIVYRDFKLFIRDLRKQYPDLEYINVIEPQASGSWHCHLLIKAPKRSSLYIPNKIIEECWKKGFTKTKRLKNSDKVGNYVIAYLTNLEIDDNQNSKKYIKGARLYLYPKGVRIYRCSRGIKKPIEITATKGEVMTINGLDIDLEANYSKKTNHIISTGDEISYITEFYNIGDKNEDS</sequence>
<organism evidence="2 3">
    <name type="scientific">Streptococcus oralis subsp. oralis</name>
    <dbReference type="NCBI Taxonomy" id="1891914"/>
    <lineage>
        <taxon>Bacteria</taxon>
        <taxon>Bacillati</taxon>
        <taxon>Bacillota</taxon>
        <taxon>Bacilli</taxon>
        <taxon>Lactobacillales</taxon>
        <taxon>Streptococcaceae</taxon>
        <taxon>Streptococcus</taxon>
    </lineage>
</organism>
<feature type="domain" description="Replication-associated protein ORF2/G2P" evidence="1">
    <location>
        <begin position="91"/>
        <end position="190"/>
    </location>
</feature>
<name>A0A1X1GNZ8_STROR</name>
<evidence type="ECO:0000259" key="1">
    <source>
        <dbReference type="Pfam" id="PF23343"/>
    </source>
</evidence>